<feature type="region of interest" description="Disordered" evidence="3">
    <location>
        <begin position="32"/>
        <end position="63"/>
    </location>
</feature>
<keyword evidence="5" id="KW-1185">Reference proteome</keyword>
<evidence type="ECO:0000256" key="1">
    <source>
        <dbReference type="ARBA" id="ARBA00004123"/>
    </source>
</evidence>
<evidence type="ECO:0000313" key="4">
    <source>
        <dbReference type="EMBL" id="CAA3026656.1"/>
    </source>
</evidence>
<keyword evidence="2" id="KW-0539">Nucleus</keyword>
<gene>
    <name evidence="4" type="ORF">OLEA9_A042528</name>
</gene>
<evidence type="ECO:0000256" key="3">
    <source>
        <dbReference type="SAM" id="MobiDB-lite"/>
    </source>
</evidence>
<feature type="compositionally biased region" description="Acidic residues" evidence="3">
    <location>
        <begin position="36"/>
        <end position="47"/>
    </location>
</feature>
<dbReference type="PANTHER" id="PTHR33172">
    <property type="entry name" value="OS08G0516900 PROTEIN"/>
    <property type="match status" value="1"/>
</dbReference>
<protein>
    <submittedName>
        <fullName evidence="4">Uncharacterized protein</fullName>
    </submittedName>
</protein>
<organism evidence="4 5">
    <name type="scientific">Olea europaea subsp. europaea</name>
    <dbReference type="NCBI Taxonomy" id="158383"/>
    <lineage>
        <taxon>Eukaryota</taxon>
        <taxon>Viridiplantae</taxon>
        <taxon>Streptophyta</taxon>
        <taxon>Embryophyta</taxon>
        <taxon>Tracheophyta</taxon>
        <taxon>Spermatophyta</taxon>
        <taxon>Magnoliopsida</taxon>
        <taxon>eudicotyledons</taxon>
        <taxon>Gunneridae</taxon>
        <taxon>Pentapetalae</taxon>
        <taxon>asterids</taxon>
        <taxon>lamiids</taxon>
        <taxon>Lamiales</taxon>
        <taxon>Oleaceae</taxon>
        <taxon>Oleeae</taxon>
        <taxon>Olea</taxon>
    </lineage>
</organism>
<dbReference type="PANTHER" id="PTHR33172:SF103">
    <property type="entry name" value="PROTEIN OXIDATIVE STRESS 3"/>
    <property type="match status" value="1"/>
</dbReference>
<dbReference type="AlphaFoldDB" id="A0A8S0V5I7"/>
<accession>A0A8S0V5I7</accession>
<dbReference type="Proteomes" id="UP000594638">
    <property type="component" value="Unassembled WGS sequence"/>
</dbReference>
<comment type="caution">
    <text evidence="4">The sequence shown here is derived from an EMBL/GenBank/DDBJ whole genome shotgun (WGS) entry which is preliminary data.</text>
</comment>
<sequence length="147" mass="16073">MGESKQNYEAVGLKKSDNNGLPHIKWAILKGGSESSESESMESDSSDWAEVASSSSSSSPSHGPLYELSDLMTYLPIKRGLSKYYQGKSQSFASLASVENLEDLAKEGISYGKKLKSCKSYVGNLSGRKYGPKANIAKKELFKRQFN</sequence>
<dbReference type="InterPro" id="IPR051992">
    <property type="entry name" value="OxStress_Response_Reg"/>
</dbReference>
<evidence type="ECO:0000313" key="5">
    <source>
        <dbReference type="Proteomes" id="UP000594638"/>
    </source>
</evidence>
<dbReference type="EMBL" id="CACTIH010009170">
    <property type="protein sequence ID" value="CAA3026656.1"/>
    <property type="molecule type" value="Genomic_DNA"/>
</dbReference>
<name>A0A8S0V5I7_OLEEU</name>
<dbReference type="GO" id="GO:0005634">
    <property type="term" value="C:nucleus"/>
    <property type="evidence" value="ECO:0007669"/>
    <property type="project" value="UniProtKB-SubCell"/>
</dbReference>
<evidence type="ECO:0000256" key="2">
    <source>
        <dbReference type="ARBA" id="ARBA00023242"/>
    </source>
</evidence>
<dbReference type="OrthoDB" id="694201at2759"/>
<comment type="subcellular location">
    <subcellularLocation>
        <location evidence="1">Nucleus</location>
    </subcellularLocation>
</comment>
<proteinExistence type="predicted"/>
<dbReference type="GO" id="GO:0006950">
    <property type="term" value="P:response to stress"/>
    <property type="evidence" value="ECO:0007669"/>
    <property type="project" value="UniProtKB-ARBA"/>
</dbReference>
<reference evidence="4 5" key="1">
    <citation type="submission" date="2019-12" db="EMBL/GenBank/DDBJ databases">
        <authorList>
            <person name="Alioto T."/>
            <person name="Alioto T."/>
            <person name="Gomez Garrido J."/>
        </authorList>
    </citation>
    <scope>NUCLEOTIDE SEQUENCE [LARGE SCALE GENOMIC DNA]</scope>
</reference>
<feature type="compositionally biased region" description="Low complexity" evidence="3">
    <location>
        <begin position="48"/>
        <end position="61"/>
    </location>
</feature>
<feature type="region of interest" description="Disordered" evidence="3">
    <location>
        <begin position="1"/>
        <end position="20"/>
    </location>
</feature>
<dbReference type="Gramene" id="OE9A042528T1">
    <property type="protein sequence ID" value="OE9A042528C1"/>
    <property type="gene ID" value="OE9A042528"/>
</dbReference>